<dbReference type="Proteomes" id="UP001549321">
    <property type="component" value="Unassembled WGS sequence"/>
</dbReference>
<feature type="chain" id="PRO_5047537012" evidence="2">
    <location>
        <begin position="30"/>
        <end position="181"/>
    </location>
</feature>
<keyword evidence="2" id="KW-0732">Signal</keyword>
<evidence type="ECO:0000313" key="5">
    <source>
        <dbReference type="Proteomes" id="UP001549321"/>
    </source>
</evidence>
<dbReference type="RefSeq" id="WP_354554395.1">
    <property type="nucleotide sequence ID" value="NZ_JBEPSM010000006.1"/>
</dbReference>
<dbReference type="CDD" id="cd08545">
    <property type="entry name" value="YcnI_like"/>
    <property type="match status" value="1"/>
</dbReference>
<feature type="region of interest" description="Disordered" evidence="1">
    <location>
        <begin position="162"/>
        <end position="181"/>
    </location>
</feature>
<comment type="caution">
    <text evidence="4">The sequence shown here is derived from an EMBL/GenBank/DDBJ whole genome shotgun (WGS) entry which is preliminary data.</text>
</comment>
<evidence type="ECO:0000313" key="4">
    <source>
        <dbReference type="EMBL" id="MET4636669.1"/>
    </source>
</evidence>
<dbReference type="InterPro" id="IPR038507">
    <property type="entry name" value="YcnI-like_sf"/>
</dbReference>
<evidence type="ECO:0000256" key="2">
    <source>
        <dbReference type="SAM" id="SignalP"/>
    </source>
</evidence>
<evidence type="ECO:0000259" key="3">
    <source>
        <dbReference type="Pfam" id="PF07987"/>
    </source>
</evidence>
<dbReference type="Gene3D" id="2.60.40.2230">
    <property type="entry name" value="Uncharacterised protein YcnI-like PF07987, DUF1775"/>
    <property type="match status" value="1"/>
</dbReference>
<evidence type="ECO:0000256" key="1">
    <source>
        <dbReference type="SAM" id="MobiDB-lite"/>
    </source>
</evidence>
<reference evidence="4 5" key="1">
    <citation type="submission" date="2024-06" db="EMBL/GenBank/DDBJ databases">
        <title>Sorghum-associated microbial communities from plants grown in Nebraska, USA.</title>
        <authorList>
            <person name="Schachtman D."/>
        </authorList>
    </citation>
    <scope>NUCLEOTIDE SEQUENCE [LARGE SCALE GENOMIC DNA]</scope>
    <source>
        <strain evidence="4 5">3207</strain>
    </source>
</reference>
<keyword evidence="5" id="KW-1185">Reference proteome</keyword>
<name>A0ABV2R5V6_9HYPH</name>
<dbReference type="Pfam" id="PF07987">
    <property type="entry name" value="DUF1775"/>
    <property type="match status" value="1"/>
</dbReference>
<organism evidence="4 5">
    <name type="scientific">Kaistia defluvii</name>
    <dbReference type="NCBI Taxonomy" id="410841"/>
    <lineage>
        <taxon>Bacteria</taxon>
        <taxon>Pseudomonadati</taxon>
        <taxon>Pseudomonadota</taxon>
        <taxon>Alphaproteobacteria</taxon>
        <taxon>Hyphomicrobiales</taxon>
        <taxon>Kaistiaceae</taxon>
        <taxon>Kaistia</taxon>
    </lineage>
</organism>
<accession>A0ABV2R5V6</accession>
<protein>
    <submittedName>
        <fullName evidence="4">Uncharacterized protein YcnI</fullName>
    </submittedName>
</protein>
<feature type="signal peptide" evidence="2">
    <location>
        <begin position="1"/>
        <end position="29"/>
    </location>
</feature>
<proteinExistence type="predicted"/>
<sequence>MFVHRFSTRLSTLVSAAALVALGASAASAHITLETQQAPVASTYKAVFRVGHGCEGKPTIKVRVRIPDGVIAVKPQPKAGWAIEKVKGSYDKAYDYYGTPTTEGVKEIVWSGGSLPDDEYDEFVLRAYLTGDLKADTTLYFPVVQECPDGAVERWIEIPAPGKSADDYEQPAPGVTLLPKK</sequence>
<dbReference type="InterPro" id="IPR012533">
    <property type="entry name" value="YcnI-copper_dom"/>
</dbReference>
<feature type="domain" description="YncI copper-binding" evidence="3">
    <location>
        <begin position="30"/>
        <end position="177"/>
    </location>
</feature>
<gene>
    <name evidence="4" type="ORF">ABIE08_004634</name>
</gene>
<dbReference type="EMBL" id="JBEPSM010000006">
    <property type="protein sequence ID" value="MET4636669.1"/>
    <property type="molecule type" value="Genomic_DNA"/>
</dbReference>